<proteinExistence type="predicted"/>
<name>A0A6S5THR0_PSEPU</name>
<accession>A0A6S5THR0</accession>
<gene>
    <name evidence="1" type="ORF">WP8W18C01_11580</name>
</gene>
<organism evidence="1 2">
    <name type="scientific">Pseudomonas putida</name>
    <name type="common">Arthrobacter siderocapsulatus</name>
    <dbReference type="NCBI Taxonomy" id="303"/>
    <lineage>
        <taxon>Bacteria</taxon>
        <taxon>Pseudomonadati</taxon>
        <taxon>Pseudomonadota</taxon>
        <taxon>Gammaproteobacteria</taxon>
        <taxon>Pseudomonadales</taxon>
        <taxon>Pseudomonadaceae</taxon>
        <taxon>Pseudomonas</taxon>
    </lineage>
</organism>
<dbReference type="AlphaFoldDB" id="A0A6S5THR0"/>
<sequence>MKILHSKHSRMVEGVDFTINDGRVCGVKTYCSAIQDQALHTFAFDPGARSAFAVNACRPKGGCTEAELAIRDFYNFRHSIAASELDLSIVRHFALIVFQWITFFPDSQVAKQLGVWLG</sequence>
<dbReference type="EMBL" id="AP022227">
    <property type="protein sequence ID" value="BBT38817.1"/>
    <property type="molecule type" value="Genomic_DNA"/>
</dbReference>
<dbReference type="Proteomes" id="UP000515680">
    <property type="component" value="Chromosome"/>
</dbReference>
<evidence type="ECO:0000313" key="1">
    <source>
        <dbReference type="EMBL" id="BBT38817.1"/>
    </source>
</evidence>
<protein>
    <submittedName>
        <fullName evidence="1">Uncharacterized protein</fullName>
    </submittedName>
</protein>
<reference evidence="1 2" key="1">
    <citation type="submission" date="2019-12" db="EMBL/GenBank/DDBJ databases">
        <title>complete genome sequences of Pseudomonas putida str. WP8-W18-CRE-01 isolated from wastewater treatment plant effluent.</title>
        <authorList>
            <person name="Sekizuka T."/>
            <person name="Itokawa K."/>
            <person name="Yatsu K."/>
            <person name="Inamine Y."/>
            <person name="Kuroda M."/>
        </authorList>
    </citation>
    <scope>NUCLEOTIDE SEQUENCE [LARGE SCALE GENOMIC DNA]</scope>
    <source>
        <strain evidence="1 2">WP8-W18-CRE-01</strain>
    </source>
</reference>
<evidence type="ECO:0000313" key="2">
    <source>
        <dbReference type="Proteomes" id="UP000515680"/>
    </source>
</evidence>